<accession>A0AAV5U1G0</accession>
<organism evidence="3 4">
    <name type="scientific">Pristionchus entomophagus</name>
    <dbReference type="NCBI Taxonomy" id="358040"/>
    <lineage>
        <taxon>Eukaryota</taxon>
        <taxon>Metazoa</taxon>
        <taxon>Ecdysozoa</taxon>
        <taxon>Nematoda</taxon>
        <taxon>Chromadorea</taxon>
        <taxon>Rhabditida</taxon>
        <taxon>Rhabditina</taxon>
        <taxon>Diplogasteromorpha</taxon>
        <taxon>Diplogasteroidea</taxon>
        <taxon>Neodiplogasteridae</taxon>
        <taxon>Pristionchus</taxon>
    </lineage>
</organism>
<dbReference type="EMBL" id="BTSX01000005">
    <property type="protein sequence ID" value="GMT00313.1"/>
    <property type="molecule type" value="Genomic_DNA"/>
</dbReference>
<dbReference type="SUPFAM" id="SSF49899">
    <property type="entry name" value="Concanavalin A-like lectins/glucanases"/>
    <property type="match status" value="1"/>
</dbReference>
<name>A0AAV5U1G0_9BILA</name>
<dbReference type="InterPro" id="IPR043136">
    <property type="entry name" value="B30.2/SPRY_sf"/>
</dbReference>
<feature type="region of interest" description="Disordered" evidence="1">
    <location>
        <begin position="784"/>
        <end position="879"/>
    </location>
</feature>
<evidence type="ECO:0000259" key="2">
    <source>
        <dbReference type="PROSITE" id="PS50188"/>
    </source>
</evidence>
<reference evidence="3" key="1">
    <citation type="submission" date="2023-10" db="EMBL/GenBank/DDBJ databases">
        <title>Genome assembly of Pristionchus species.</title>
        <authorList>
            <person name="Yoshida K."/>
            <person name="Sommer R.J."/>
        </authorList>
    </citation>
    <scope>NUCLEOTIDE SEQUENCE</scope>
    <source>
        <strain evidence="3">RS0144</strain>
    </source>
</reference>
<dbReference type="InterPro" id="IPR001870">
    <property type="entry name" value="B30.2/SPRY"/>
</dbReference>
<dbReference type="InterPro" id="IPR013320">
    <property type="entry name" value="ConA-like_dom_sf"/>
</dbReference>
<keyword evidence="4" id="KW-1185">Reference proteome</keyword>
<gene>
    <name evidence="3" type="ORF">PENTCL1PPCAC_22487</name>
</gene>
<feature type="non-terminal residue" evidence="3">
    <location>
        <position position="1"/>
    </location>
</feature>
<evidence type="ECO:0000256" key="1">
    <source>
        <dbReference type="SAM" id="MobiDB-lite"/>
    </source>
</evidence>
<dbReference type="Gene3D" id="2.60.120.920">
    <property type="match status" value="1"/>
</dbReference>
<comment type="caution">
    <text evidence="3">The sequence shown here is derived from an EMBL/GenBank/DDBJ whole genome shotgun (WGS) entry which is preliminary data.</text>
</comment>
<feature type="region of interest" description="Disordered" evidence="1">
    <location>
        <begin position="367"/>
        <end position="414"/>
    </location>
</feature>
<feature type="compositionally biased region" description="Low complexity" evidence="1">
    <location>
        <begin position="439"/>
        <end position="448"/>
    </location>
</feature>
<feature type="region of interest" description="Disordered" evidence="1">
    <location>
        <begin position="433"/>
        <end position="521"/>
    </location>
</feature>
<feature type="compositionally biased region" description="Basic and acidic residues" evidence="1">
    <location>
        <begin position="805"/>
        <end position="827"/>
    </location>
</feature>
<feature type="compositionally biased region" description="Low complexity" evidence="1">
    <location>
        <begin position="394"/>
        <end position="403"/>
    </location>
</feature>
<proteinExistence type="predicted"/>
<dbReference type="PANTHER" id="PTHR12864">
    <property type="entry name" value="RAN BINDING PROTEIN 9-RELATED"/>
    <property type="match status" value="1"/>
</dbReference>
<sequence length="879" mass="98230">IKIVVGREADQLQSSGQITDHRLVAMDSLGLNDDQYLASTYEADIELIDKRLKRLYPYVDFETTQVPTQWNRDDKCVFMRVSHLNLRFTYPDRPGVSVADRKNKMEPGAVRANHPCPLFAGVYYFEVHIKESDGYMGVGLCQKSVKMNRLPGWDSLSYGYHGDDGNFFSASGTGVSYGPTFGKGDVIGCGLNLVRRTVFFTKNGEDLGPAMEIMDSVDELYPTVGLQTPNAMVDVNFGQMPFQYDIYKDIQSVRNTVKMQVNEMKLPPMKKKIWLNGYIASWLATEGHSVSLKIFCEESNTQYDEIGDENVQERKELAKLVYGKRVGDLCDELESKFKNFNVDVRPLAIDLRTQRFAEKVLERISMPPPMAPTKNGISKEGNGCAAHHAGDDLSASSSSISSSMNGSGAQGSGNGVAANSLAAGGRALTATEMMEQGPSCSSSSSTTSLRGGEGMEMSAMSPSRPHKRRSSGAKVVDGEHRNSSVSRPPSDMGPPPRRRSARGREERRREGDEEMEIDAPVDLIRRAVTSKGSMEMSKEFHSKNGGPSSSKLKLTEEELALLLTNTPLKLKGRASRSKSRSGKKKKGWKGIEIVDEGRGMAPSLKEHEEDIKLRCGYTKAEEDEANRQYEEMLKEGQEINMNAKAIMKKHPKVYKYATDALYSVMCNSREEIEQQEIFGESRARCLVHSMNKGLIKLEYANPTLCESKLARLEKSVRKEKVHLMKIGCAIAPFIDIEGLMGRAQDEFLRTKKGTATFYDPNDMRMLERRKVQAEIDERMRVARGAQDIAAKAHRKKKRKQRRKKEREAMDAIMERMEGGGEAGEKKETKKRRKRRDGDEKPPLLTEEMPMEIEDGPSSSRPIRRSRNSHPPGAEDGAGF</sequence>
<evidence type="ECO:0000313" key="4">
    <source>
        <dbReference type="Proteomes" id="UP001432027"/>
    </source>
</evidence>
<dbReference type="AlphaFoldDB" id="A0AAV5U1G0"/>
<feature type="compositionally biased region" description="Basic and acidic residues" evidence="1">
    <location>
        <begin position="502"/>
        <end position="511"/>
    </location>
</feature>
<dbReference type="Pfam" id="PF00622">
    <property type="entry name" value="SPRY"/>
    <property type="match status" value="1"/>
</dbReference>
<evidence type="ECO:0000313" key="3">
    <source>
        <dbReference type="EMBL" id="GMT00313.1"/>
    </source>
</evidence>
<dbReference type="InterPro" id="IPR003877">
    <property type="entry name" value="SPRY_dom"/>
</dbReference>
<feature type="compositionally biased region" description="Basic residues" evidence="1">
    <location>
        <begin position="791"/>
        <end position="804"/>
    </location>
</feature>
<feature type="domain" description="B30.2/SPRY" evidence="2">
    <location>
        <begin position="48"/>
        <end position="242"/>
    </location>
</feature>
<protein>
    <recommendedName>
        <fullName evidence="2">B30.2/SPRY domain-containing protein</fullName>
    </recommendedName>
</protein>
<dbReference type="SMART" id="SM00449">
    <property type="entry name" value="SPRY"/>
    <property type="match status" value="1"/>
</dbReference>
<dbReference type="Proteomes" id="UP001432027">
    <property type="component" value="Unassembled WGS sequence"/>
</dbReference>
<dbReference type="InterPro" id="IPR050618">
    <property type="entry name" value="Ubq-SigPath_Reg"/>
</dbReference>
<dbReference type="PROSITE" id="PS50188">
    <property type="entry name" value="B302_SPRY"/>
    <property type="match status" value="1"/>
</dbReference>